<dbReference type="Proteomes" id="UP000516122">
    <property type="component" value="Chromosome"/>
</dbReference>
<evidence type="ECO:0000313" key="2">
    <source>
        <dbReference type="EMBL" id="QNP37118.1"/>
    </source>
</evidence>
<sequence length="177" mass="20634">MPKDLQKTYNLYLSNLDGKIAVITTPFVKLDCFYIKFDILQLPHLLGLHKIYNDSPKIICQKLKNEAITYKHLQRHRNFGLIKDRVELFEFILEIFLEGYNDSVIYVSEADRFGSSMKLDIAFSHPHKNKTLTLGLREISNCVYTPVTFYVSKSNRPIFPKSKRAKILTLEMIAFNL</sequence>
<dbReference type="AlphaFoldDB" id="A0A2S7M123"/>
<organism evidence="2 3">
    <name type="scientific">Enterococcus faecalis</name>
    <name type="common">Streptococcus faecalis</name>
    <dbReference type="NCBI Taxonomy" id="1351"/>
    <lineage>
        <taxon>Bacteria</taxon>
        <taxon>Bacillati</taxon>
        <taxon>Bacillota</taxon>
        <taxon>Bacilli</taxon>
        <taxon>Lactobacillales</taxon>
        <taxon>Enterococcaceae</taxon>
        <taxon>Enterococcus</taxon>
    </lineage>
</organism>
<gene>
    <name evidence="2" type="ORF">H9Q64_11660</name>
</gene>
<evidence type="ECO:0000313" key="3">
    <source>
        <dbReference type="Proteomes" id="UP000516122"/>
    </source>
</evidence>
<dbReference type="InterPro" id="IPR041420">
    <property type="entry name" value="PBECR4"/>
</dbReference>
<dbReference type="Pfam" id="PF18813">
    <property type="entry name" value="PBECR4"/>
    <property type="match status" value="1"/>
</dbReference>
<protein>
    <recommendedName>
        <fullName evidence="1">Phage-Barnase-EndoU-ColicinE5/D-RelE like nuclease 4 domain-containing protein</fullName>
    </recommendedName>
</protein>
<feature type="domain" description="Phage-Barnase-EndoU-ColicinE5/D-RelE like nuclease 4" evidence="1">
    <location>
        <begin position="5"/>
        <end position="166"/>
    </location>
</feature>
<reference evidence="2 3" key="1">
    <citation type="submission" date="2020-08" db="EMBL/GenBank/DDBJ databases">
        <title>Enterococcus faecalis SF28073 genome assembly.</title>
        <authorList>
            <person name="Duerkop B.A."/>
            <person name="Johnson C.N."/>
        </authorList>
    </citation>
    <scope>NUCLEOTIDE SEQUENCE [LARGE SCALE GENOMIC DNA]</scope>
    <source>
        <strain evidence="2 3">SF28073</strain>
    </source>
</reference>
<name>A0A2S7M123_ENTFL</name>
<evidence type="ECO:0000259" key="1">
    <source>
        <dbReference type="Pfam" id="PF18813"/>
    </source>
</evidence>
<dbReference type="RefSeq" id="WP_002382621.1">
    <property type="nucleotide sequence ID" value="NZ_CABGRP010000001.1"/>
</dbReference>
<accession>A0A2S7M123</accession>
<proteinExistence type="predicted"/>
<dbReference type="EMBL" id="CP060804">
    <property type="protein sequence ID" value="QNP37118.1"/>
    <property type="molecule type" value="Genomic_DNA"/>
</dbReference>